<dbReference type="Proteomes" id="UP001500353">
    <property type="component" value="Unassembled WGS sequence"/>
</dbReference>
<name>A0ABP9LV38_9FLAO</name>
<comment type="caution">
    <text evidence="1">The sequence shown here is derived from an EMBL/GenBank/DDBJ whole genome shotgun (WGS) entry which is preliminary data.</text>
</comment>
<evidence type="ECO:0000313" key="1">
    <source>
        <dbReference type="EMBL" id="GAA5084058.1"/>
    </source>
</evidence>
<accession>A0ABP9LV38</accession>
<protein>
    <submittedName>
        <fullName evidence="1">Uncharacterized protein</fullName>
    </submittedName>
</protein>
<reference evidence="2" key="1">
    <citation type="journal article" date="2019" name="Int. J. Syst. Evol. Microbiol.">
        <title>The Global Catalogue of Microorganisms (GCM) 10K type strain sequencing project: providing services to taxonomists for standard genome sequencing and annotation.</title>
        <authorList>
            <consortium name="The Broad Institute Genomics Platform"/>
            <consortium name="The Broad Institute Genome Sequencing Center for Infectious Disease"/>
            <person name="Wu L."/>
            <person name="Ma J."/>
        </authorList>
    </citation>
    <scope>NUCLEOTIDE SEQUENCE [LARGE SCALE GENOMIC DNA]</scope>
    <source>
        <strain evidence="2">JCM 18019</strain>
    </source>
</reference>
<sequence>MYWEHNFTLSKDSCNYEGTGFQFYTKYKCFVKEDKDVIFIYSKKYIDGYQIYDDNELIMKMYKFKDFYYTKTTALKPEEALNKLTKFGYRVYKK</sequence>
<dbReference type="EMBL" id="BAABHX010000001">
    <property type="protein sequence ID" value="GAA5084058.1"/>
    <property type="molecule type" value="Genomic_DNA"/>
</dbReference>
<dbReference type="Pfam" id="PF19453">
    <property type="entry name" value="DUF5991"/>
    <property type="match status" value="1"/>
</dbReference>
<dbReference type="InterPro" id="IPR046033">
    <property type="entry name" value="DUF5991"/>
</dbReference>
<gene>
    <name evidence="1" type="ORF">GCM10023210_03430</name>
</gene>
<keyword evidence="2" id="KW-1185">Reference proteome</keyword>
<evidence type="ECO:0000313" key="2">
    <source>
        <dbReference type="Proteomes" id="UP001500353"/>
    </source>
</evidence>
<proteinExistence type="predicted"/>
<organism evidence="1 2">
    <name type="scientific">Chryseobacterium ginsengisoli</name>
    <dbReference type="NCBI Taxonomy" id="363853"/>
    <lineage>
        <taxon>Bacteria</taxon>
        <taxon>Pseudomonadati</taxon>
        <taxon>Bacteroidota</taxon>
        <taxon>Flavobacteriia</taxon>
        <taxon>Flavobacteriales</taxon>
        <taxon>Weeksellaceae</taxon>
        <taxon>Chryseobacterium group</taxon>
        <taxon>Chryseobacterium</taxon>
    </lineage>
</organism>